<feature type="signal peptide" evidence="1">
    <location>
        <begin position="1"/>
        <end position="24"/>
    </location>
</feature>
<organism evidence="3 4">
    <name type="scientific">Phytophthora megakarya</name>
    <dbReference type="NCBI Taxonomy" id="4795"/>
    <lineage>
        <taxon>Eukaryota</taxon>
        <taxon>Sar</taxon>
        <taxon>Stramenopiles</taxon>
        <taxon>Oomycota</taxon>
        <taxon>Peronosporomycetes</taxon>
        <taxon>Peronosporales</taxon>
        <taxon>Peronosporaceae</taxon>
        <taxon>Phytophthora</taxon>
    </lineage>
</organism>
<reference evidence="4" key="1">
    <citation type="submission" date="2017-03" db="EMBL/GenBank/DDBJ databases">
        <title>Phytopthora megakarya and P. palmivora, two closely related causual agents of cacao black pod achieved similar genome size and gene model numbers by different mechanisms.</title>
        <authorList>
            <person name="Ali S."/>
            <person name="Shao J."/>
            <person name="Larry D.J."/>
            <person name="Kronmiller B."/>
            <person name="Shen D."/>
            <person name="Strem M.D."/>
            <person name="Melnick R.L."/>
            <person name="Guiltinan M.J."/>
            <person name="Tyler B.M."/>
            <person name="Meinhardt L.W."/>
            <person name="Bailey B.A."/>
        </authorList>
    </citation>
    <scope>NUCLEOTIDE SEQUENCE [LARGE SCALE GENOMIC DNA]</scope>
    <source>
        <strain evidence="4">zdho120</strain>
    </source>
</reference>
<evidence type="ECO:0000313" key="4">
    <source>
        <dbReference type="Proteomes" id="UP000198211"/>
    </source>
</evidence>
<dbReference type="InterPro" id="IPR002156">
    <property type="entry name" value="RNaseH_domain"/>
</dbReference>
<keyword evidence="1" id="KW-0732">Signal</keyword>
<dbReference type="AlphaFoldDB" id="A0A225ULR7"/>
<dbReference type="Gene3D" id="3.30.420.10">
    <property type="entry name" value="Ribonuclease H-like superfamily/Ribonuclease H"/>
    <property type="match status" value="1"/>
</dbReference>
<dbReference type="EMBL" id="NBNE01016000">
    <property type="protein sequence ID" value="OWY93486.1"/>
    <property type="molecule type" value="Genomic_DNA"/>
</dbReference>
<evidence type="ECO:0000256" key="1">
    <source>
        <dbReference type="SAM" id="SignalP"/>
    </source>
</evidence>
<dbReference type="GO" id="GO:0003676">
    <property type="term" value="F:nucleic acid binding"/>
    <property type="evidence" value="ECO:0007669"/>
    <property type="project" value="InterPro"/>
</dbReference>
<dbReference type="PROSITE" id="PS50879">
    <property type="entry name" value="RNASE_H_1"/>
    <property type="match status" value="1"/>
</dbReference>
<proteinExistence type="predicted"/>
<dbReference type="Proteomes" id="UP000198211">
    <property type="component" value="Unassembled WGS sequence"/>
</dbReference>
<dbReference type="InterPro" id="IPR036397">
    <property type="entry name" value="RNaseH_sf"/>
</dbReference>
<keyword evidence="4" id="KW-1185">Reference proteome</keyword>
<comment type="caution">
    <text evidence="3">The sequence shown here is derived from an EMBL/GenBank/DDBJ whole genome shotgun (WGS) entry which is preliminary data.</text>
</comment>
<accession>A0A225ULR7</accession>
<evidence type="ECO:0000313" key="3">
    <source>
        <dbReference type="EMBL" id="OWY93486.1"/>
    </source>
</evidence>
<dbReference type="InterPro" id="IPR012337">
    <property type="entry name" value="RNaseH-like_sf"/>
</dbReference>
<name>A0A225ULR7_9STRA</name>
<feature type="chain" id="PRO_5013347751" evidence="1">
    <location>
        <begin position="25"/>
        <end position="73"/>
    </location>
</feature>
<protein>
    <submittedName>
        <fullName evidence="3">Ribonuclease</fullName>
    </submittedName>
</protein>
<dbReference type="GO" id="GO:0004523">
    <property type="term" value="F:RNA-DNA hybrid ribonuclease activity"/>
    <property type="evidence" value="ECO:0007669"/>
    <property type="project" value="InterPro"/>
</dbReference>
<feature type="domain" description="RNase H type-1" evidence="2">
    <location>
        <begin position="11"/>
        <end position="73"/>
    </location>
</feature>
<dbReference type="SUPFAM" id="SSF53098">
    <property type="entry name" value="Ribonuclease H-like"/>
    <property type="match status" value="1"/>
</dbReference>
<sequence>MHHLTEPLLFQFNFVVLFYGGSRGNPGPGGAGSLLISITSGNSSRQALWMSSMSLASQLTTNNVAENRGLHAV</sequence>
<evidence type="ECO:0000259" key="2">
    <source>
        <dbReference type="PROSITE" id="PS50879"/>
    </source>
</evidence>
<gene>
    <name evidence="3" type="ORF">PHMEG_00037109</name>
</gene>